<dbReference type="PANTHER" id="PTHR12110">
    <property type="entry name" value="HYDROXYPYRUVATE ISOMERASE"/>
    <property type="match status" value="1"/>
</dbReference>
<dbReference type="InterPro" id="IPR050312">
    <property type="entry name" value="IolE/XylAMocC-like"/>
</dbReference>
<protein>
    <submittedName>
        <fullName evidence="2">4-hydroxyphenylpyruvate dioxygenase</fullName>
        <ecNumber evidence="2">1.13.11.27</ecNumber>
    </submittedName>
</protein>
<evidence type="ECO:0000259" key="1">
    <source>
        <dbReference type="Pfam" id="PF01261"/>
    </source>
</evidence>
<keyword evidence="2" id="KW-0670">Pyruvate</keyword>
<evidence type="ECO:0000313" key="3">
    <source>
        <dbReference type="Proteomes" id="UP000182306"/>
    </source>
</evidence>
<dbReference type="EMBL" id="CP013110">
    <property type="protein sequence ID" value="APG95211.1"/>
    <property type="molecule type" value="Genomic_DNA"/>
</dbReference>
<geneLocation type="plasmid" evidence="2 3">
    <name>C</name>
</geneLocation>
<reference evidence="2 3" key="1">
    <citation type="submission" date="2015-10" db="EMBL/GenBank/DDBJ databases">
        <title>Genomic differences between typical nodule nitrogen-fixing rhizobial strains and those coming from bean seeds.</title>
        <authorList>
            <person name="Peralta H."/>
            <person name="Aguilar-Vera A."/>
            <person name="Diaz R."/>
            <person name="Mora Y."/>
            <person name="Martinez-Batallar G."/>
            <person name="Salazar E."/>
            <person name="Vargas-Lagunas C."/>
            <person name="Encarnacion S."/>
            <person name="Girard L."/>
            <person name="Mora J."/>
        </authorList>
    </citation>
    <scope>NUCLEOTIDE SEQUENCE [LARGE SCALE GENOMIC DNA]</scope>
    <source>
        <strain evidence="2 3">CFNEI 73</strain>
        <plasmid evidence="2 3">C</plasmid>
    </source>
</reference>
<dbReference type="Proteomes" id="UP000182306">
    <property type="component" value="Plasmid C"/>
</dbReference>
<sequence>MGIGLNYDDLVAVRDSIGFQEAKAIMDQFGLRHIELEMLRGWYEQGSARERADQACKEIFMAAASLDAIHVKARCDYSPLGRPFEDIVREFRTLCYHAADVNTKVAFEPQPMSPLSTPFDAFRLVDAAGHDAGGIIIDIWHVERSGASLESLRDIPIDKIFAVELNDAASEVAGTLAEDSANNRRFCGEGDFDLRGFIRTMQALEYDRLWGVEIISASVREMPMREAVNRAFRTTVAEFQNA</sequence>
<proteinExistence type="predicted"/>
<organism evidence="2 3">
    <name type="scientific">Sinorhizobium americanum</name>
    <dbReference type="NCBI Taxonomy" id="194963"/>
    <lineage>
        <taxon>Bacteria</taxon>
        <taxon>Pseudomonadati</taxon>
        <taxon>Pseudomonadota</taxon>
        <taxon>Alphaproteobacteria</taxon>
        <taxon>Hyphomicrobiales</taxon>
        <taxon>Rhizobiaceae</taxon>
        <taxon>Sinorhizobium/Ensifer group</taxon>
        <taxon>Sinorhizobium</taxon>
    </lineage>
</organism>
<keyword evidence="2" id="KW-0560">Oxidoreductase</keyword>
<dbReference type="GO" id="GO:0003868">
    <property type="term" value="F:4-hydroxyphenylpyruvate dioxygenase activity"/>
    <property type="evidence" value="ECO:0007669"/>
    <property type="project" value="UniProtKB-EC"/>
</dbReference>
<dbReference type="InterPro" id="IPR013022">
    <property type="entry name" value="Xyl_isomerase-like_TIM-brl"/>
</dbReference>
<feature type="domain" description="Xylose isomerase-like TIM barrel" evidence="1">
    <location>
        <begin position="19"/>
        <end position="227"/>
    </location>
</feature>
<keyword evidence="2" id="KW-0614">Plasmid</keyword>
<keyword evidence="3" id="KW-1185">Reference proteome</keyword>
<accession>A0A1L3LYR7</accession>
<dbReference type="InterPro" id="IPR036237">
    <property type="entry name" value="Xyl_isomerase-like_sf"/>
</dbReference>
<name>A0A1L3LYR7_9HYPH</name>
<dbReference type="KEGG" id="same:SAMCFNEI73_pC1507"/>
<evidence type="ECO:0000313" key="2">
    <source>
        <dbReference type="EMBL" id="APG95211.1"/>
    </source>
</evidence>
<dbReference type="EC" id="1.13.11.27" evidence="2"/>
<gene>
    <name evidence="2" type="primary">hpd</name>
    <name evidence="2" type="ORF">SAMCFNEI73_pC1507</name>
</gene>
<dbReference type="Pfam" id="PF01261">
    <property type="entry name" value="AP_endonuc_2"/>
    <property type="match status" value="1"/>
</dbReference>
<keyword evidence="2" id="KW-0223">Dioxygenase</keyword>
<dbReference type="SUPFAM" id="SSF51658">
    <property type="entry name" value="Xylose isomerase-like"/>
    <property type="match status" value="1"/>
</dbReference>
<dbReference type="AlphaFoldDB" id="A0A1L3LYR7"/>
<dbReference type="Gene3D" id="3.20.20.150">
    <property type="entry name" value="Divalent-metal-dependent TIM barrel enzymes"/>
    <property type="match status" value="1"/>
</dbReference>
<dbReference type="PANTHER" id="PTHR12110:SF48">
    <property type="entry name" value="BLL3656 PROTEIN"/>
    <property type="match status" value="1"/>
</dbReference>